<organism evidence="5 6">
    <name type="scientific">Actinocorallia longicatena</name>
    <dbReference type="NCBI Taxonomy" id="111803"/>
    <lineage>
        <taxon>Bacteria</taxon>
        <taxon>Bacillati</taxon>
        <taxon>Actinomycetota</taxon>
        <taxon>Actinomycetes</taxon>
        <taxon>Streptosporangiales</taxon>
        <taxon>Thermomonosporaceae</taxon>
        <taxon>Actinocorallia</taxon>
    </lineage>
</organism>
<dbReference type="EMBL" id="BAAAUV010000016">
    <property type="protein sequence ID" value="GAA3226686.1"/>
    <property type="molecule type" value="Genomic_DNA"/>
</dbReference>
<dbReference type="Gene3D" id="3.40.50.2300">
    <property type="match status" value="2"/>
</dbReference>
<evidence type="ECO:0000256" key="3">
    <source>
        <dbReference type="SAM" id="SignalP"/>
    </source>
</evidence>
<feature type="chain" id="PRO_5047477170" description="Leucine-binding protein domain-containing protein" evidence="3">
    <location>
        <begin position="25"/>
        <end position="398"/>
    </location>
</feature>
<gene>
    <name evidence="5" type="ORF">GCM10010468_55110</name>
</gene>
<evidence type="ECO:0000313" key="6">
    <source>
        <dbReference type="Proteomes" id="UP001501237"/>
    </source>
</evidence>
<dbReference type="Pfam" id="PF13458">
    <property type="entry name" value="Peripla_BP_6"/>
    <property type="match status" value="1"/>
</dbReference>
<feature type="signal peptide" evidence="3">
    <location>
        <begin position="1"/>
        <end position="24"/>
    </location>
</feature>
<comment type="caution">
    <text evidence="5">The sequence shown here is derived from an EMBL/GenBank/DDBJ whole genome shotgun (WGS) entry which is preliminary data.</text>
</comment>
<dbReference type="Proteomes" id="UP001501237">
    <property type="component" value="Unassembled WGS sequence"/>
</dbReference>
<dbReference type="InterPro" id="IPR028082">
    <property type="entry name" value="Peripla_BP_I"/>
</dbReference>
<dbReference type="RefSeq" id="WP_344833834.1">
    <property type="nucleotide sequence ID" value="NZ_BAAAUV010000016.1"/>
</dbReference>
<keyword evidence="6" id="KW-1185">Reference proteome</keyword>
<comment type="similarity">
    <text evidence="1">Belongs to the leucine-binding protein family.</text>
</comment>
<dbReference type="SUPFAM" id="SSF53822">
    <property type="entry name" value="Periplasmic binding protein-like I"/>
    <property type="match status" value="1"/>
</dbReference>
<evidence type="ECO:0000256" key="2">
    <source>
        <dbReference type="ARBA" id="ARBA00022729"/>
    </source>
</evidence>
<keyword evidence="2 3" id="KW-0732">Signal</keyword>
<proteinExistence type="inferred from homology"/>
<dbReference type="InterPro" id="IPR028081">
    <property type="entry name" value="Leu-bd"/>
</dbReference>
<protein>
    <recommendedName>
        <fullName evidence="4">Leucine-binding protein domain-containing protein</fullName>
    </recommendedName>
</protein>
<reference evidence="6" key="1">
    <citation type="journal article" date="2019" name="Int. J. Syst. Evol. Microbiol.">
        <title>The Global Catalogue of Microorganisms (GCM) 10K type strain sequencing project: providing services to taxonomists for standard genome sequencing and annotation.</title>
        <authorList>
            <consortium name="The Broad Institute Genomics Platform"/>
            <consortium name="The Broad Institute Genome Sequencing Center for Infectious Disease"/>
            <person name="Wu L."/>
            <person name="Ma J."/>
        </authorList>
    </citation>
    <scope>NUCLEOTIDE SEQUENCE [LARGE SCALE GENOMIC DNA]</scope>
    <source>
        <strain evidence="6">JCM 9377</strain>
    </source>
</reference>
<evidence type="ECO:0000313" key="5">
    <source>
        <dbReference type="EMBL" id="GAA3226686.1"/>
    </source>
</evidence>
<accession>A0ABP6QLP4</accession>
<evidence type="ECO:0000259" key="4">
    <source>
        <dbReference type="Pfam" id="PF13458"/>
    </source>
</evidence>
<dbReference type="PROSITE" id="PS51257">
    <property type="entry name" value="PROKAR_LIPOPROTEIN"/>
    <property type="match status" value="1"/>
</dbReference>
<dbReference type="PANTHER" id="PTHR47235:SF1">
    <property type="entry name" value="BLR6548 PROTEIN"/>
    <property type="match status" value="1"/>
</dbReference>
<sequence length="398" mass="40430">MKKNSTLPLCVAAVIAATALSACGNDKTDDGGLSASPINLQVIAHLTSANPSSEAFDGAQAAAAAVNASGGVNGHPLKVTVCDAGNGASVTQAVTCARKLVADKSIVAEVGDFEIAQDQVNTILAAAKVPNIGPPPTGQSVLSSPNSFPLAGSEGAALGITLADAGAKKIHVAYVDSPQAAAVLPFTKSVLAMSRPDASVLSGIPVQISTSDLTPAVTKASSGDGVVLAMIPAQLSSWLTVSKGGDFPQKLVASSTSLLPKELEALGSKADGLLVASGLPFVTGDSEGVVRFRDEMARYAPGKSVDSISLNAWLSTWAFAQVARTMKGDITRETVMAAFGNLTDFNVFGLLPPGFTTTKGSSVPGFSRLFNQSTIEGVVKDGKIVQTSDGYVPVFGRK</sequence>
<feature type="domain" description="Leucine-binding protein" evidence="4">
    <location>
        <begin position="52"/>
        <end position="358"/>
    </location>
</feature>
<dbReference type="PANTHER" id="PTHR47235">
    <property type="entry name" value="BLR6548 PROTEIN"/>
    <property type="match status" value="1"/>
</dbReference>
<name>A0ABP6QLP4_9ACTN</name>
<evidence type="ECO:0000256" key="1">
    <source>
        <dbReference type="ARBA" id="ARBA00010062"/>
    </source>
</evidence>